<name>A0A6N0HPF9_9GAMM</name>
<dbReference type="Gene3D" id="1.10.3810.10">
    <property type="entry name" value="Biosynthetic peptidoglycan transglycosylase-like"/>
    <property type="match status" value="1"/>
</dbReference>
<dbReference type="Proteomes" id="UP000509429">
    <property type="component" value="Chromosome"/>
</dbReference>
<keyword evidence="2" id="KW-1185">Reference proteome</keyword>
<proteinExistence type="predicted"/>
<evidence type="ECO:0000313" key="1">
    <source>
        <dbReference type="EMBL" id="QKQ24171.1"/>
    </source>
</evidence>
<dbReference type="InterPro" id="IPR036950">
    <property type="entry name" value="PBP_transglycosylase"/>
</dbReference>
<dbReference type="KEGG" id="reo:HUE58_03250"/>
<protein>
    <submittedName>
        <fullName evidence="1">Uncharacterized protein</fullName>
    </submittedName>
</protein>
<evidence type="ECO:0000313" key="2">
    <source>
        <dbReference type="Proteomes" id="UP000509429"/>
    </source>
</evidence>
<reference evidence="1 2" key="1">
    <citation type="submission" date="2020-05" db="EMBL/GenBank/DDBJ databases">
        <title>Horizontal transmission and recombination maintain forever young bacterial symbiont genomes.</title>
        <authorList>
            <person name="Russell S.L."/>
            <person name="Pepper-Tunick E."/>
            <person name="Svedberg J."/>
            <person name="Byrne A."/>
            <person name="Ruelas Castillo J."/>
            <person name="Vollmers C."/>
            <person name="Beinart R.A."/>
            <person name="Corbett-Detig R."/>
        </authorList>
    </citation>
    <scope>NUCLEOTIDE SEQUENCE [LARGE SCALE GENOMIC DNA]</scope>
    <source>
        <strain evidence="1">JDF_Ridge</strain>
    </source>
</reference>
<organism evidence="1 2">
    <name type="scientific">Candidatus Ruthia endofausta</name>
    <dbReference type="NCBI Taxonomy" id="2738852"/>
    <lineage>
        <taxon>Bacteria</taxon>
        <taxon>Pseudomonadati</taxon>
        <taxon>Pseudomonadota</taxon>
        <taxon>Gammaproteobacteria</taxon>
        <taxon>Candidatus Pseudothioglobaceae</taxon>
        <taxon>Candidatus Ruthturnera</taxon>
    </lineage>
</organism>
<dbReference type="RefSeq" id="WP_174605609.1">
    <property type="nucleotide sequence ID" value="NZ_CP054490.1"/>
</dbReference>
<dbReference type="EMBL" id="CP054490">
    <property type="protein sequence ID" value="QKQ24171.1"/>
    <property type="molecule type" value="Genomic_DNA"/>
</dbReference>
<sequence>MLSLKEIATLLALIKGPDYYHPVRHLLRLLKRKQSQAIDFIYLP</sequence>
<dbReference type="AlphaFoldDB" id="A0A6N0HPF9"/>
<gene>
    <name evidence="1" type="ORF">HUE58_03250</name>
</gene>
<accession>A0A6N0HPF9</accession>